<evidence type="ECO:0000256" key="9">
    <source>
        <dbReference type="ARBA" id="ARBA00022989"/>
    </source>
</evidence>
<feature type="domain" description="Fibronectin type-III" evidence="18">
    <location>
        <begin position="326"/>
        <end position="420"/>
    </location>
</feature>
<comment type="catalytic activity">
    <reaction evidence="15">
        <text>O-phospho-L-tyrosyl-[protein] + H2O = L-tyrosyl-[protein] + phosphate</text>
        <dbReference type="Rhea" id="RHEA:10684"/>
        <dbReference type="Rhea" id="RHEA-COMP:10136"/>
        <dbReference type="Rhea" id="RHEA-COMP:20101"/>
        <dbReference type="ChEBI" id="CHEBI:15377"/>
        <dbReference type="ChEBI" id="CHEBI:43474"/>
        <dbReference type="ChEBI" id="CHEBI:46858"/>
        <dbReference type="ChEBI" id="CHEBI:61978"/>
        <dbReference type="EC" id="3.1.3.48"/>
    </reaction>
</comment>
<dbReference type="EC" id="3.1.3.48" evidence="3"/>
<sequence length="571" mass="64883">MLDSPLNLSCVAVGSPMPFVKWRKGQNIELTPDDKLPVGRNVLTLDRVTESENYTCIAASVLGVIETSTIVKVQSLPVAPLDVKISEVTATSVRLDWTYPSETLLYYVIQYKPKAANTPYSEISGIITTYYTVRNLSPYTEYEFYIIAVNNLGRGPPSSPAVITTGETGSKPGTAPRDVQVRPLSSSTMVIQWDEPETPNGQITAKHHRRIGLVETYSLTGLYPNTLYYIWLAAQSPRGEGATTPPIPVRTKQYGQTSSAYWPGRDLLIDRAKHHRRIGLVETYSLTGLYPNTLYYIWLAAQSPRGEGATTPPIPVRTKQYEPGTAPRDVQVRPLSSSTMVIQWDEPETPNGQITGYKVYYTQDQSLPMSAWETQVVDNNQLTTISDLTPHTIYTIRVQAFTSVGPGPLSAPVLVKTQQGVPSQPRDLRAVDIQETAVTLAWSKPTHSGENIISYELYWNDTYAKVRFDNYWNDTYAKVRFDIYWNDTYAKVRFDNYWNDTYAKVSHNIPRNDTYAKVRFDIYWNDTYAKVRFDIYWNDTYAKVRFDIYWNDTYAKVRYNVISTGMTHMPR</sequence>
<keyword evidence="11" id="KW-1015">Disulfide bond</keyword>
<accession>A0A3Q0IVX4</accession>
<dbReference type="RefSeq" id="XP_026678793.1">
    <property type="nucleotide sequence ID" value="XM_026822992.1"/>
</dbReference>
<evidence type="ECO:0000256" key="12">
    <source>
        <dbReference type="ARBA" id="ARBA00023170"/>
    </source>
</evidence>
<evidence type="ECO:0000256" key="8">
    <source>
        <dbReference type="ARBA" id="ARBA00022912"/>
    </source>
</evidence>
<dbReference type="GO" id="GO:0016020">
    <property type="term" value="C:membrane"/>
    <property type="evidence" value="ECO:0007669"/>
    <property type="project" value="UniProtKB-SubCell"/>
</dbReference>
<evidence type="ECO:0000256" key="5">
    <source>
        <dbReference type="ARBA" id="ARBA00022729"/>
    </source>
</evidence>
<evidence type="ECO:0000256" key="7">
    <source>
        <dbReference type="ARBA" id="ARBA00022801"/>
    </source>
</evidence>
<comment type="similarity">
    <text evidence="2">Belongs to the protein-tyrosine phosphatase family. Receptor class 2A subfamily.</text>
</comment>
<evidence type="ECO:0000256" key="4">
    <source>
        <dbReference type="ARBA" id="ARBA00022692"/>
    </source>
</evidence>
<evidence type="ECO:0000256" key="3">
    <source>
        <dbReference type="ARBA" id="ARBA00013064"/>
    </source>
</evidence>
<dbReference type="FunFam" id="2.60.40.10:FF:000027">
    <property type="entry name" value="receptor-type tyrosine-protein phosphatase delta isoform X1"/>
    <property type="match status" value="1"/>
</dbReference>
<dbReference type="SUPFAM" id="SSF49265">
    <property type="entry name" value="Fibronectin type III"/>
    <property type="match status" value="3"/>
</dbReference>
<evidence type="ECO:0000313" key="19">
    <source>
        <dbReference type="Proteomes" id="UP000079169"/>
    </source>
</evidence>
<comment type="subcellular location">
    <subcellularLocation>
        <location evidence="1">Membrane</location>
        <topology evidence="1">Single-pass membrane protein</topology>
    </subcellularLocation>
</comment>
<evidence type="ECO:0000256" key="13">
    <source>
        <dbReference type="ARBA" id="ARBA00023180"/>
    </source>
</evidence>
<dbReference type="PROSITE" id="PS50853">
    <property type="entry name" value="FN3"/>
    <property type="match status" value="3"/>
</dbReference>
<evidence type="ECO:0000256" key="16">
    <source>
        <dbReference type="SAM" id="MobiDB-lite"/>
    </source>
</evidence>
<keyword evidence="19" id="KW-1185">Reference proteome</keyword>
<organism evidence="19 20">
    <name type="scientific">Diaphorina citri</name>
    <name type="common">Asian citrus psyllid</name>
    <dbReference type="NCBI Taxonomy" id="121845"/>
    <lineage>
        <taxon>Eukaryota</taxon>
        <taxon>Metazoa</taxon>
        <taxon>Ecdysozoa</taxon>
        <taxon>Arthropoda</taxon>
        <taxon>Hexapoda</taxon>
        <taxon>Insecta</taxon>
        <taxon>Pterygota</taxon>
        <taxon>Neoptera</taxon>
        <taxon>Paraneoptera</taxon>
        <taxon>Hemiptera</taxon>
        <taxon>Sternorrhyncha</taxon>
        <taxon>Psylloidea</taxon>
        <taxon>Psyllidae</taxon>
        <taxon>Diaphorininae</taxon>
        <taxon>Diaphorina</taxon>
    </lineage>
</organism>
<dbReference type="AlphaFoldDB" id="A0A3Q0IVX4"/>
<dbReference type="GO" id="GO:0004725">
    <property type="term" value="F:protein tyrosine phosphatase activity"/>
    <property type="evidence" value="ECO:0007669"/>
    <property type="project" value="UniProtKB-EC"/>
</dbReference>
<dbReference type="KEGG" id="dci:103508373"/>
<evidence type="ECO:0000256" key="11">
    <source>
        <dbReference type="ARBA" id="ARBA00023157"/>
    </source>
</evidence>
<dbReference type="InterPro" id="IPR036179">
    <property type="entry name" value="Ig-like_dom_sf"/>
</dbReference>
<keyword evidence="9" id="KW-1133">Transmembrane helix</keyword>
<dbReference type="SMART" id="SM00408">
    <property type="entry name" value="IGc2"/>
    <property type="match status" value="1"/>
</dbReference>
<protein>
    <recommendedName>
        <fullName evidence="3">protein-tyrosine-phosphatase</fullName>
        <ecNumber evidence="3">3.1.3.48</ecNumber>
    </recommendedName>
</protein>
<keyword evidence="7" id="KW-0378">Hydrolase</keyword>
<evidence type="ECO:0000313" key="20">
    <source>
        <dbReference type="RefSeq" id="XP_026678793.1"/>
    </source>
</evidence>
<dbReference type="CDD" id="cd00063">
    <property type="entry name" value="FN3"/>
    <property type="match status" value="4"/>
</dbReference>
<feature type="domain" description="Fibronectin type-III" evidence="18">
    <location>
        <begin position="175"/>
        <end position="254"/>
    </location>
</feature>
<feature type="domain" description="Fibronectin type-III" evidence="18">
    <location>
        <begin position="79"/>
        <end position="168"/>
    </location>
</feature>
<evidence type="ECO:0000256" key="6">
    <source>
        <dbReference type="ARBA" id="ARBA00022737"/>
    </source>
</evidence>
<dbReference type="STRING" id="121845.A0A3Q0IVX4"/>
<keyword evidence="6" id="KW-0677">Repeat</keyword>
<feature type="region of interest" description="Disordered" evidence="16">
    <location>
        <begin position="308"/>
        <end position="330"/>
    </location>
</feature>
<dbReference type="InterPro" id="IPR013783">
    <property type="entry name" value="Ig-like_fold"/>
</dbReference>
<proteinExistence type="inferred from homology"/>
<evidence type="ECO:0000256" key="2">
    <source>
        <dbReference type="ARBA" id="ARBA00010504"/>
    </source>
</evidence>
<dbReference type="FunFam" id="2.60.40.10:FF:001111">
    <property type="entry name" value="tyrosine-protein phosphatase Lar isoform X1"/>
    <property type="match status" value="1"/>
</dbReference>
<dbReference type="PROSITE" id="PS50835">
    <property type="entry name" value="IG_LIKE"/>
    <property type="match status" value="1"/>
</dbReference>
<dbReference type="InterPro" id="IPR007110">
    <property type="entry name" value="Ig-like_dom"/>
</dbReference>
<dbReference type="InterPro" id="IPR003961">
    <property type="entry name" value="FN3_dom"/>
</dbReference>
<keyword evidence="14" id="KW-0393">Immunoglobulin domain</keyword>
<keyword evidence="13" id="KW-0325">Glycoprotein</keyword>
<dbReference type="FunFam" id="2.60.40.10:FF:000010">
    <property type="entry name" value="receptor-type tyrosine-protein phosphatase delta isoform X1"/>
    <property type="match status" value="1"/>
</dbReference>
<dbReference type="InterPro" id="IPR003598">
    <property type="entry name" value="Ig_sub2"/>
</dbReference>
<name>A0A3Q0IVX4_DIACI</name>
<evidence type="ECO:0000256" key="1">
    <source>
        <dbReference type="ARBA" id="ARBA00004167"/>
    </source>
</evidence>
<keyword evidence="5" id="KW-0732">Signal</keyword>
<dbReference type="PaxDb" id="121845-A0A3Q0IVX4"/>
<evidence type="ECO:0000259" key="18">
    <source>
        <dbReference type="PROSITE" id="PS50853"/>
    </source>
</evidence>
<gene>
    <name evidence="20" type="primary">LOC103508373</name>
</gene>
<dbReference type="SMART" id="SM00060">
    <property type="entry name" value="FN3"/>
    <property type="match status" value="5"/>
</dbReference>
<feature type="domain" description="Ig-like" evidence="17">
    <location>
        <begin position="1"/>
        <end position="72"/>
    </location>
</feature>
<keyword evidence="8" id="KW-0904">Protein phosphatase</keyword>
<keyword evidence="4" id="KW-0812">Transmembrane</keyword>
<evidence type="ECO:0000256" key="10">
    <source>
        <dbReference type="ARBA" id="ARBA00023136"/>
    </source>
</evidence>
<dbReference type="PANTHER" id="PTHR13817:SF166">
    <property type="entry name" value="NEURONAL IGCAM-RELATED"/>
    <property type="match status" value="1"/>
</dbReference>
<dbReference type="Proteomes" id="UP000079169">
    <property type="component" value="Unplaced"/>
</dbReference>
<dbReference type="InterPro" id="IPR050964">
    <property type="entry name" value="Striated_Muscle_Regulatory"/>
</dbReference>
<dbReference type="SUPFAM" id="SSF48726">
    <property type="entry name" value="Immunoglobulin"/>
    <property type="match status" value="1"/>
</dbReference>
<keyword evidence="10" id="KW-0472">Membrane</keyword>
<evidence type="ECO:0000259" key="17">
    <source>
        <dbReference type="PROSITE" id="PS50835"/>
    </source>
</evidence>
<keyword evidence="12" id="KW-0675">Receptor</keyword>
<evidence type="ECO:0000256" key="14">
    <source>
        <dbReference type="ARBA" id="ARBA00023319"/>
    </source>
</evidence>
<dbReference type="PANTHER" id="PTHR13817">
    <property type="entry name" value="TITIN"/>
    <property type="match status" value="1"/>
</dbReference>
<dbReference type="GeneID" id="103508373"/>
<dbReference type="InterPro" id="IPR036116">
    <property type="entry name" value="FN3_sf"/>
</dbReference>
<dbReference type="Gene3D" id="2.60.40.10">
    <property type="entry name" value="Immunoglobulins"/>
    <property type="match status" value="7"/>
</dbReference>
<evidence type="ECO:0000256" key="15">
    <source>
        <dbReference type="ARBA" id="ARBA00051722"/>
    </source>
</evidence>
<dbReference type="Pfam" id="PF00041">
    <property type="entry name" value="fn3"/>
    <property type="match status" value="4"/>
</dbReference>
<reference evidence="20" key="1">
    <citation type="submission" date="2025-08" db="UniProtKB">
        <authorList>
            <consortium name="RefSeq"/>
        </authorList>
    </citation>
    <scope>IDENTIFICATION</scope>
</reference>